<dbReference type="GO" id="GO:0019748">
    <property type="term" value="P:secondary metabolic process"/>
    <property type="evidence" value="ECO:0007669"/>
    <property type="project" value="InterPro"/>
</dbReference>
<proteinExistence type="predicted"/>
<protein>
    <submittedName>
        <fullName evidence="1">APH(6) family putative aminoglycoside O-phosphotransferase</fullName>
    </submittedName>
</protein>
<dbReference type="SUPFAM" id="SSF56112">
    <property type="entry name" value="Protein kinase-like (PK-like)"/>
    <property type="match status" value="1"/>
</dbReference>
<comment type="caution">
    <text evidence="1">The sequence shown here is derived from an EMBL/GenBank/DDBJ whole genome shotgun (WGS) entry which is preliminary data.</text>
</comment>
<dbReference type="AlphaFoldDB" id="A0A7W4IMJ3"/>
<evidence type="ECO:0000313" key="1">
    <source>
        <dbReference type="EMBL" id="MBB2165484.1"/>
    </source>
</evidence>
<dbReference type="GO" id="GO:0016773">
    <property type="term" value="F:phosphotransferase activity, alcohol group as acceptor"/>
    <property type="evidence" value="ECO:0007669"/>
    <property type="project" value="InterPro"/>
</dbReference>
<dbReference type="Proteomes" id="UP000561077">
    <property type="component" value="Unassembled WGS sequence"/>
</dbReference>
<keyword evidence="3" id="KW-1185">Reference proteome</keyword>
<dbReference type="InterPro" id="IPR011009">
    <property type="entry name" value="Kinase-like_dom_sf"/>
</dbReference>
<accession>A0A7W4IMJ3</accession>
<dbReference type="Proteomes" id="UP000540490">
    <property type="component" value="Unassembled WGS sequence"/>
</dbReference>
<keyword evidence="1" id="KW-0808">Transferase</keyword>
<dbReference type="Pfam" id="PF04655">
    <property type="entry name" value="APH_6_hur"/>
    <property type="match status" value="1"/>
</dbReference>
<dbReference type="EMBL" id="JABEQN010000016">
    <property type="protein sequence ID" value="MBB2194620.1"/>
    <property type="molecule type" value="Genomic_DNA"/>
</dbReference>
<dbReference type="Gene3D" id="3.90.1200.10">
    <property type="match status" value="1"/>
</dbReference>
<organism evidence="1 4">
    <name type="scientific">Gluconacetobacter dulcium</name>
    <dbReference type="NCBI Taxonomy" id="2729096"/>
    <lineage>
        <taxon>Bacteria</taxon>
        <taxon>Pseudomonadati</taxon>
        <taxon>Pseudomonadota</taxon>
        <taxon>Alphaproteobacteria</taxon>
        <taxon>Acetobacterales</taxon>
        <taxon>Acetobacteraceae</taxon>
        <taxon>Gluconacetobacter</taxon>
    </lineage>
</organism>
<dbReference type="EMBL" id="JABEQO010000016">
    <property type="protein sequence ID" value="MBB2165484.1"/>
    <property type="molecule type" value="Genomic_DNA"/>
</dbReference>
<evidence type="ECO:0000313" key="3">
    <source>
        <dbReference type="Proteomes" id="UP000540490"/>
    </source>
</evidence>
<dbReference type="InterPro" id="IPR006748">
    <property type="entry name" value="NH2Glyco/OHUrea_AB-resist_kin"/>
</dbReference>
<dbReference type="RefSeq" id="WP_182974539.1">
    <property type="nucleotide sequence ID" value="NZ_JABEQN010000016.1"/>
</dbReference>
<evidence type="ECO:0000313" key="4">
    <source>
        <dbReference type="Proteomes" id="UP000561077"/>
    </source>
</evidence>
<gene>
    <name evidence="2" type="ORF">HLH25_13430</name>
    <name evidence="1" type="ORF">HLH26_13245</name>
</gene>
<name>A0A7W4IMJ3_9PROT</name>
<sequence>MTNDHTTTPLPADLSIRMARWRLVRTDEPPIRTATSILLPVLRDGTPAMLKLSHDPDERRGNDLMAWWQGAGTAPVLAHDREAILLERARPGRSLTDLVDAGDDIAATRQICHVAARLHGHRASDRPRLRLLDDWFRDLSAVAPSRGDWLARSAASARALLADPRDPMPLHGDLHHGNVLDFGAKGWRAIDPKGLFGERTFDFAALFLNPDLAGRPRRHADLPHILAQRVDLVARTASLDRLRLIRWIHAWCGLSALWFLEDKSEPIIQHRVALHAEYLLIN</sequence>
<reference evidence="3 4" key="1">
    <citation type="submission" date="2020-04" db="EMBL/GenBank/DDBJ databases">
        <title>Description of novel Gluconacetobacter.</title>
        <authorList>
            <person name="Sombolestani A."/>
        </authorList>
    </citation>
    <scope>NUCLEOTIDE SEQUENCE [LARGE SCALE GENOMIC DNA]</scope>
    <source>
        <strain evidence="2 3">LMG 1728</strain>
        <strain evidence="1 4">LMG 1731</strain>
    </source>
</reference>
<evidence type="ECO:0000313" key="2">
    <source>
        <dbReference type="EMBL" id="MBB2194620.1"/>
    </source>
</evidence>